<dbReference type="Gene3D" id="1.20.970.10">
    <property type="entry name" value="Transferase, Pyrimidine Nucleoside Phosphorylase, Chain C"/>
    <property type="match status" value="1"/>
</dbReference>
<dbReference type="Gene3D" id="3.40.1030.10">
    <property type="entry name" value="Nucleoside phosphorylase/phosphoribosyltransferase catalytic domain"/>
    <property type="match status" value="1"/>
</dbReference>
<dbReference type="Pfam" id="PF02885">
    <property type="entry name" value="Glycos_trans_3N"/>
    <property type="match status" value="1"/>
</dbReference>
<dbReference type="PANTHER" id="PTHR43285:SF2">
    <property type="entry name" value="ANTHRANILATE PHOSPHORIBOSYLTRANSFERASE"/>
    <property type="match status" value="1"/>
</dbReference>
<dbReference type="NCBIfam" id="TIGR01245">
    <property type="entry name" value="trpD"/>
    <property type="match status" value="1"/>
</dbReference>
<reference evidence="5" key="1">
    <citation type="submission" date="2018-05" db="EMBL/GenBank/DDBJ databases">
        <authorList>
            <person name="Lanie J.A."/>
            <person name="Ng W.-L."/>
            <person name="Kazmierczak K.M."/>
            <person name="Andrzejewski T.M."/>
            <person name="Davidsen T.M."/>
            <person name="Wayne K.J."/>
            <person name="Tettelin H."/>
            <person name="Glass J.I."/>
            <person name="Rusch D."/>
            <person name="Podicherti R."/>
            <person name="Tsui H.-C.T."/>
            <person name="Winkler M.E."/>
        </authorList>
    </citation>
    <scope>NUCLEOTIDE SEQUENCE</scope>
</reference>
<dbReference type="PANTHER" id="PTHR43285">
    <property type="entry name" value="ANTHRANILATE PHOSPHORIBOSYLTRANSFERASE"/>
    <property type="match status" value="1"/>
</dbReference>
<dbReference type="GO" id="GO:0005829">
    <property type="term" value="C:cytosol"/>
    <property type="evidence" value="ECO:0007669"/>
    <property type="project" value="TreeGrafter"/>
</dbReference>
<gene>
    <name evidence="5" type="ORF">METZ01_LOCUS422754</name>
</gene>
<feature type="non-terminal residue" evidence="5">
    <location>
        <position position="225"/>
    </location>
</feature>
<dbReference type="InterPro" id="IPR000312">
    <property type="entry name" value="Glycosyl_Trfase_fam3"/>
</dbReference>
<dbReference type="InterPro" id="IPR036320">
    <property type="entry name" value="Glycosyl_Trfase_fam3_N_dom_sf"/>
</dbReference>
<dbReference type="Pfam" id="PF00591">
    <property type="entry name" value="Glycos_transf_3"/>
    <property type="match status" value="1"/>
</dbReference>
<evidence type="ECO:0000256" key="1">
    <source>
        <dbReference type="ARBA" id="ARBA00022676"/>
    </source>
</evidence>
<evidence type="ECO:0000313" key="5">
    <source>
        <dbReference type="EMBL" id="SVD69900.1"/>
    </source>
</evidence>
<dbReference type="SUPFAM" id="SSF47648">
    <property type="entry name" value="Nucleoside phosphorylase/phosphoribosyltransferase N-terminal domain"/>
    <property type="match status" value="1"/>
</dbReference>
<dbReference type="AlphaFoldDB" id="A0A382XGD6"/>
<dbReference type="EMBL" id="UINC01167404">
    <property type="protein sequence ID" value="SVD69900.1"/>
    <property type="molecule type" value="Genomic_DNA"/>
</dbReference>
<evidence type="ECO:0000256" key="2">
    <source>
        <dbReference type="ARBA" id="ARBA00022679"/>
    </source>
</evidence>
<feature type="domain" description="Glycosyl transferase family 3" evidence="3">
    <location>
        <begin position="74"/>
        <end position="224"/>
    </location>
</feature>
<name>A0A382XGD6_9ZZZZ</name>
<dbReference type="InterPro" id="IPR005940">
    <property type="entry name" value="Anthranilate_Pribosyl_Tfrase"/>
</dbReference>
<evidence type="ECO:0000259" key="3">
    <source>
        <dbReference type="Pfam" id="PF00591"/>
    </source>
</evidence>
<keyword evidence="1" id="KW-0328">Glycosyltransferase</keyword>
<sequence>MDIQEGIKTIMKGEDLSREGASTIMNQILTGSASSAQIGAFLTSLSIKGESVEEVIGSAEVMRKLSSKISISKENLVDTCGTGGVGLPIFNVSTTAAFVASSCGVKVAKHGNRSATRKSGSADLLEAAGVVLDLSPNQITICIEEVGLGFMFAPSHHTAMKHAVSTRKELGIKTIFNLLGPLTNPAGALNQVVGVFSQKWVRPIAEVLRGLGSKHVLVVHSEDGL</sequence>
<accession>A0A382XGD6</accession>
<evidence type="ECO:0008006" key="6">
    <source>
        <dbReference type="Google" id="ProtNLM"/>
    </source>
</evidence>
<keyword evidence="2" id="KW-0808">Transferase</keyword>
<dbReference type="SUPFAM" id="SSF52418">
    <property type="entry name" value="Nucleoside phosphorylase/phosphoribosyltransferase catalytic domain"/>
    <property type="match status" value="1"/>
</dbReference>
<dbReference type="InterPro" id="IPR017459">
    <property type="entry name" value="Glycosyl_Trfase_fam3_N_dom"/>
</dbReference>
<feature type="domain" description="Glycosyl transferase family 3 N-terminal" evidence="4">
    <location>
        <begin position="7"/>
        <end position="64"/>
    </location>
</feature>
<organism evidence="5">
    <name type="scientific">marine metagenome</name>
    <dbReference type="NCBI Taxonomy" id="408172"/>
    <lineage>
        <taxon>unclassified sequences</taxon>
        <taxon>metagenomes</taxon>
        <taxon>ecological metagenomes</taxon>
    </lineage>
</organism>
<evidence type="ECO:0000259" key="4">
    <source>
        <dbReference type="Pfam" id="PF02885"/>
    </source>
</evidence>
<dbReference type="GO" id="GO:0004048">
    <property type="term" value="F:anthranilate phosphoribosyltransferase activity"/>
    <property type="evidence" value="ECO:0007669"/>
    <property type="project" value="InterPro"/>
</dbReference>
<dbReference type="GO" id="GO:0000162">
    <property type="term" value="P:L-tryptophan biosynthetic process"/>
    <property type="evidence" value="ECO:0007669"/>
    <property type="project" value="InterPro"/>
</dbReference>
<proteinExistence type="predicted"/>
<protein>
    <recommendedName>
        <fullName evidence="6">Glycosyl transferase family 3 domain-containing protein</fullName>
    </recommendedName>
</protein>
<dbReference type="InterPro" id="IPR035902">
    <property type="entry name" value="Nuc_phospho_transferase"/>
</dbReference>